<keyword evidence="3" id="KW-1185">Reference proteome</keyword>
<evidence type="ECO:0000259" key="1">
    <source>
        <dbReference type="PROSITE" id="PS51819"/>
    </source>
</evidence>
<dbReference type="Gene3D" id="3.10.180.10">
    <property type="entry name" value="2,3-Dihydroxybiphenyl 1,2-Dioxygenase, domain 1"/>
    <property type="match status" value="1"/>
</dbReference>
<dbReference type="InterPro" id="IPR004360">
    <property type="entry name" value="Glyas_Fos-R_dOase_dom"/>
</dbReference>
<dbReference type="RefSeq" id="WP_068202438.1">
    <property type="nucleotide sequence ID" value="NZ_CP014209.1"/>
</dbReference>
<evidence type="ECO:0000313" key="2">
    <source>
        <dbReference type="EMBL" id="ANC31074.1"/>
    </source>
</evidence>
<protein>
    <submittedName>
        <fullName evidence="2">Glyoxalase-like domain protein</fullName>
    </submittedName>
</protein>
<dbReference type="InterPro" id="IPR029068">
    <property type="entry name" value="Glyas_Bleomycin-R_OHBP_Dase"/>
</dbReference>
<dbReference type="Pfam" id="PF00903">
    <property type="entry name" value="Glyoxalase"/>
    <property type="match status" value="1"/>
</dbReference>
<dbReference type="PATRIC" id="fig|1300344.3.peg.1527"/>
<name>A0A161IHD8_9MICO</name>
<organism evidence="2 3">
    <name type="scientific">Isoptericola dokdonensis DS-3</name>
    <dbReference type="NCBI Taxonomy" id="1300344"/>
    <lineage>
        <taxon>Bacteria</taxon>
        <taxon>Bacillati</taxon>
        <taxon>Actinomycetota</taxon>
        <taxon>Actinomycetes</taxon>
        <taxon>Micrococcales</taxon>
        <taxon>Promicromonosporaceae</taxon>
        <taxon>Isoptericola</taxon>
    </lineage>
</organism>
<accession>A0A161IHD8</accession>
<dbReference type="KEGG" id="ido:I598_1521"/>
<feature type="domain" description="VOC" evidence="1">
    <location>
        <begin position="7"/>
        <end position="123"/>
    </location>
</feature>
<dbReference type="SUPFAM" id="SSF54593">
    <property type="entry name" value="Glyoxalase/Bleomycin resistance protein/Dihydroxybiphenyl dioxygenase"/>
    <property type="match status" value="1"/>
</dbReference>
<dbReference type="Proteomes" id="UP000076794">
    <property type="component" value="Chromosome"/>
</dbReference>
<evidence type="ECO:0000313" key="3">
    <source>
        <dbReference type="Proteomes" id="UP000076794"/>
    </source>
</evidence>
<dbReference type="PANTHER" id="PTHR36437">
    <property type="entry name" value="GLYOXALASE/BLEOMYCIN RESISTANCE PROTEIN/DIOXYGENASE"/>
    <property type="match status" value="1"/>
</dbReference>
<gene>
    <name evidence="2" type="ORF">I598_1521</name>
</gene>
<dbReference type="EMBL" id="CP014209">
    <property type="protein sequence ID" value="ANC31074.1"/>
    <property type="molecule type" value="Genomic_DNA"/>
</dbReference>
<proteinExistence type="predicted"/>
<dbReference type="InterPro" id="IPR037523">
    <property type="entry name" value="VOC_core"/>
</dbReference>
<dbReference type="AlphaFoldDB" id="A0A161IHD8"/>
<dbReference type="OrthoDB" id="9794917at2"/>
<sequence length="125" mass="13299">MTTHLTTLHAVAIPVRDQDAALRFYTSTLGLEVRLDALLAEGFRWLEVAPPGAAVHLALVHADADFPAGRDTGIRLVSTDAAADHAALAAAGVDVGDLLLWETAPPMFHLRDLDGNILYVLEPPA</sequence>
<reference evidence="2 3" key="1">
    <citation type="submission" date="2016-01" db="EMBL/GenBank/DDBJ databases">
        <title>Complete genome sequence of a soil Actinobacterium, Isoptericola dokdonensis DS-3.</title>
        <authorList>
            <person name="Kwon S.-K."/>
            <person name="Kim J.F."/>
        </authorList>
    </citation>
    <scope>NUCLEOTIDE SEQUENCE [LARGE SCALE GENOMIC DNA]</scope>
    <source>
        <strain evidence="2 3">DS-3</strain>
    </source>
</reference>
<dbReference type="PROSITE" id="PS51819">
    <property type="entry name" value="VOC"/>
    <property type="match status" value="1"/>
</dbReference>
<dbReference type="STRING" id="1300344.I598_1521"/>
<dbReference type="PANTHER" id="PTHR36437:SF2">
    <property type="entry name" value="GLYOXALASE_BLEOMYCIN RESISTANCE PROTEIN_DIOXYGENASE"/>
    <property type="match status" value="1"/>
</dbReference>